<dbReference type="AlphaFoldDB" id="A0A7C5SRF8"/>
<comment type="similarity">
    <text evidence="2">Belongs to the major facilitator superfamily.</text>
</comment>
<evidence type="ECO:0000313" key="8">
    <source>
        <dbReference type="EMBL" id="HHO57868.1"/>
    </source>
</evidence>
<proteinExistence type="inferred from homology"/>
<feature type="transmembrane region" description="Helical" evidence="7">
    <location>
        <begin position="198"/>
        <end position="216"/>
    </location>
</feature>
<comment type="subcellular location">
    <subcellularLocation>
        <location evidence="1">Endomembrane system</location>
        <topology evidence="1">Multi-pass membrane protein</topology>
    </subcellularLocation>
</comment>
<name>A0A7C5SRF8_9DEIN</name>
<accession>A0A7C5SRF8</accession>
<dbReference type="Gene3D" id="1.20.1250.20">
    <property type="entry name" value="MFS general substrate transporter like domains"/>
    <property type="match status" value="1"/>
</dbReference>
<gene>
    <name evidence="8" type="ORF">ENJ85_01710</name>
</gene>
<evidence type="ECO:0000256" key="6">
    <source>
        <dbReference type="ARBA" id="ARBA00023136"/>
    </source>
</evidence>
<dbReference type="GO" id="GO:0022857">
    <property type="term" value="F:transmembrane transporter activity"/>
    <property type="evidence" value="ECO:0007669"/>
    <property type="project" value="InterPro"/>
</dbReference>
<evidence type="ECO:0000256" key="7">
    <source>
        <dbReference type="SAM" id="Phobius"/>
    </source>
</evidence>
<dbReference type="Proteomes" id="UP000886105">
    <property type="component" value="Unassembled WGS sequence"/>
</dbReference>
<feature type="transmembrane region" description="Helical" evidence="7">
    <location>
        <begin position="104"/>
        <end position="123"/>
    </location>
</feature>
<keyword evidence="3" id="KW-0813">Transport</keyword>
<feature type="transmembrane region" description="Helical" evidence="7">
    <location>
        <begin position="21"/>
        <end position="46"/>
    </location>
</feature>
<comment type="caution">
    <text evidence="8">The sequence shown here is derived from an EMBL/GenBank/DDBJ whole genome shotgun (WGS) entry which is preliminary data.</text>
</comment>
<dbReference type="InterPro" id="IPR051788">
    <property type="entry name" value="MFS_Transporter"/>
</dbReference>
<dbReference type="PANTHER" id="PTHR23514">
    <property type="entry name" value="BYPASS OF STOP CODON PROTEIN 6"/>
    <property type="match status" value="1"/>
</dbReference>
<feature type="transmembrane region" description="Helical" evidence="7">
    <location>
        <begin position="168"/>
        <end position="186"/>
    </location>
</feature>
<keyword evidence="4 7" id="KW-0812">Transmembrane</keyword>
<sequence>MRLDWLGRPFGRIAMDTTARYTLASLILLFWLGFFVATPGAVLPLWRTQFGVLGEMALFFNLQLAGLLVGVGLATRLRRRHPVVPVSAAVLAAAYLGMALSPSFGWIVLAAGVAGVAQGVLNVHANGMVGELHPHTRVLMLNRVNAAFGVGAVAAPLLLTWLPWRTGFVLVALGWLLAAALAWGAPEVRERMGRLTRGMLVQAAPLLAAVGLYVAVESSISAWSGAYLTELGYPVRLAGALLSGYWLLLTASRLGLARWVAQEPLGRLYRLTLASLAVLAALVWPPLAPLFPLVAVFYGPIFGTSFAALQGRFGQELTAGMFYAAAVGGTLGPALFAVLPGPRWIPLGFLLLGVLLLAAVRRARAG</sequence>
<evidence type="ECO:0000256" key="4">
    <source>
        <dbReference type="ARBA" id="ARBA00022692"/>
    </source>
</evidence>
<feature type="transmembrane region" description="Helical" evidence="7">
    <location>
        <begin position="144"/>
        <end position="162"/>
    </location>
</feature>
<feature type="transmembrane region" description="Helical" evidence="7">
    <location>
        <begin position="82"/>
        <end position="98"/>
    </location>
</feature>
<protein>
    <submittedName>
        <fullName evidence="8">MFS transporter</fullName>
    </submittedName>
</protein>
<keyword evidence="5 7" id="KW-1133">Transmembrane helix</keyword>
<dbReference type="InterPro" id="IPR011701">
    <property type="entry name" value="MFS"/>
</dbReference>
<dbReference type="SUPFAM" id="SSF103473">
    <property type="entry name" value="MFS general substrate transporter"/>
    <property type="match status" value="1"/>
</dbReference>
<evidence type="ECO:0000256" key="2">
    <source>
        <dbReference type="ARBA" id="ARBA00008335"/>
    </source>
</evidence>
<feature type="transmembrane region" description="Helical" evidence="7">
    <location>
        <begin position="290"/>
        <end position="309"/>
    </location>
</feature>
<dbReference type="PANTHER" id="PTHR23514:SF3">
    <property type="entry name" value="BYPASS OF STOP CODON PROTEIN 6"/>
    <property type="match status" value="1"/>
</dbReference>
<evidence type="ECO:0000256" key="5">
    <source>
        <dbReference type="ARBA" id="ARBA00022989"/>
    </source>
</evidence>
<organism evidence="8">
    <name type="scientific">Oceanithermus profundus</name>
    <dbReference type="NCBI Taxonomy" id="187137"/>
    <lineage>
        <taxon>Bacteria</taxon>
        <taxon>Thermotogati</taxon>
        <taxon>Deinococcota</taxon>
        <taxon>Deinococci</taxon>
        <taxon>Thermales</taxon>
        <taxon>Thermaceae</taxon>
        <taxon>Oceanithermus</taxon>
    </lineage>
</organism>
<feature type="transmembrane region" description="Helical" evidence="7">
    <location>
        <begin position="321"/>
        <end position="338"/>
    </location>
</feature>
<evidence type="ECO:0000256" key="1">
    <source>
        <dbReference type="ARBA" id="ARBA00004127"/>
    </source>
</evidence>
<dbReference type="Pfam" id="PF07690">
    <property type="entry name" value="MFS_1"/>
    <property type="match status" value="1"/>
</dbReference>
<evidence type="ECO:0000256" key="3">
    <source>
        <dbReference type="ARBA" id="ARBA00022448"/>
    </source>
</evidence>
<dbReference type="InterPro" id="IPR036259">
    <property type="entry name" value="MFS_trans_sf"/>
</dbReference>
<dbReference type="GO" id="GO:0012505">
    <property type="term" value="C:endomembrane system"/>
    <property type="evidence" value="ECO:0007669"/>
    <property type="project" value="UniProtKB-SubCell"/>
</dbReference>
<reference evidence="8" key="1">
    <citation type="journal article" date="2020" name="mSystems">
        <title>Genome- and Community-Level Interaction Insights into Carbon Utilization and Element Cycling Functions of Hydrothermarchaeota in Hydrothermal Sediment.</title>
        <authorList>
            <person name="Zhou Z."/>
            <person name="Liu Y."/>
            <person name="Xu W."/>
            <person name="Pan J."/>
            <person name="Luo Z.H."/>
            <person name="Li M."/>
        </authorList>
    </citation>
    <scope>NUCLEOTIDE SEQUENCE [LARGE SCALE GENOMIC DNA]</scope>
    <source>
        <strain evidence="8">HyVt-523</strain>
    </source>
</reference>
<feature type="transmembrane region" description="Helical" evidence="7">
    <location>
        <begin position="268"/>
        <end position="284"/>
    </location>
</feature>
<dbReference type="EMBL" id="DRNZ01000112">
    <property type="protein sequence ID" value="HHO57868.1"/>
    <property type="molecule type" value="Genomic_DNA"/>
</dbReference>
<feature type="transmembrane region" description="Helical" evidence="7">
    <location>
        <begin position="236"/>
        <end position="256"/>
    </location>
</feature>
<feature type="transmembrane region" description="Helical" evidence="7">
    <location>
        <begin position="58"/>
        <end position="75"/>
    </location>
</feature>
<feature type="transmembrane region" description="Helical" evidence="7">
    <location>
        <begin position="344"/>
        <end position="360"/>
    </location>
</feature>
<dbReference type="GO" id="GO:0016020">
    <property type="term" value="C:membrane"/>
    <property type="evidence" value="ECO:0007669"/>
    <property type="project" value="TreeGrafter"/>
</dbReference>
<keyword evidence="6 7" id="KW-0472">Membrane</keyword>